<dbReference type="GO" id="GO:0016787">
    <property type="term" value="F:hydrolase activity"/>
    <property type="evidence" value="ECO:0007669"/>
    <property type="project" value="UniProtKB-KW"/>
</dbReference>
<dbReference type="RefSeq" id="WP_395922866.1">
    <property type="nucleotide sequence ID" value="NZ_QTTY01000009.1"/>
</dbReference>
<comment type="caution">
    <text evidence="2">The sequence shown here is derived from an EMBL/GenBank/DDBJ whole genome shotgun (WGS) entry which is preliminary data.</text>
</comment>
<protein>
    <submittedName>
        <fullName evidence="2">Triacylglycerol esterase/lipase EstA (Alpha/beta hydrolase family)</fullName>
    </submittedName>
</protein>
<accession>A0A3D9V5T3</accession>
<organism evidence="2 3">
    <name type="scientific">Bacillus mycoides</name>
    <dbReference type="NCBI Taxonomy" id="1405"/>
    <lineage>
        <taxon>Bacteria</taxon>
        <taxon>Bacillati</taxon>
        <taxon>Bacillota</taxon>
        <taxon>Bacilli</taxon>
        <taxon>Bacillales</taxon>
        <taxon>Bacillaceae</taxon>
        <taxon>Bacillus</taxon>
        <taxon>Bacillus cereus group</taxon>
    </lineage>
</organism>
<proteinExistence type="predicted"/>
<keyword evidence="2" id="KW-0378">Hydrolase</keyword>
<evidence type="ECO:0000313" key="3">
    <source>
        <dbReference type="Proteomes" id="UP000256530"/>
    </source>
</evidence>
<dbReference type="Proteomes" id="UP000256530">
    <property type="component" value="Unassembled WGS sequence"/>
</dbReference>
<feature type="signal peptide" evidence="1">
    <location>
        <begin position="1"/>
        <end position="30"/>
    </location>
</feature>
<keyword evidence="1" id="KW-0732">Signal</keyword>
<dbReference type="AlphaFoldDB" id="A0A3D9V5T3"/>
<dbReference type="InterPro" id="IPR029058">
    <property type="entry name" value="AB_hydrolase_fold"/>
</dbReference>
<sequence>MLMGIMKRSIALFIVLCFMSPLVFSANVHAEVVTELKTGFPDQEVFTPGEWFLGQKPTNYDENKPPILFVQGRNGNADSWYGKTVYHEMNDMYDYALKAGYQTVFIQLYDAAGKGSASQWDNGKLLAQKLEEIYNHFGKKVNIVAHSKGGIDTQAALVGYGANRFVGSVITLATPHYGSNLADLSYSWWAGWLASILGQKDDGTYSLQIGEMAKFRSTIDNNPAAKLNRYYTATGTSWGPVFSALSMGGLYLSSYGSNDGLVNEWSAKLPYGTHLFTDSRFDHDNIRKGSAVFARIEPYLRTVNVPVPALLAPSNSSEDKVEQLNTTSNQAILGGELSQNEWVGQTIAVDKKAEGVISVLTASSDVEIQLISPKGKVYTNKDSAVSTGEGESFFKGATIRTFKFDKMEEGEWQVKMMAKQQKDAYLIVTDYKKDAPFVLQMPAKVKVNKAEYKLKKSPVAPEMKGDLSVTVRVINKDGKLVSESNESKNINTTTFTGALKNIEQPGVYNVTIDIKGMNKEGQPYNRTIVKSVYVEK</sequence>
<dbReference type="Gene3D" id="3.40.50.1820">
    <property type="entry name" value="alpha/beta hydrolase"/>
    <property type="match status" value="1"/>
</dbReference>
<dbReference type="SUPFAM" id="SSF53474">
    <property type="entry name" value="alpha/beta-Hydrolases"/>
    <property type="match status" value="1"/>
</dbReference>
<gene>
    <name evidence="2" type="ORF">DET55_1095</name>
</gene>
<feature type="chain" id="PRO_5017829498" evidence="1">
    <location>
        <begin position="31"/>
        <end position="536"/>
    </location>
</feature>
<name>A0A3D9V5T3_BACMY</name>
<dbReference type="EMBL" id="QTTY01000009">
    <property type="protein sequence ID" value="REF34365.1"/>
    <property type="molecule type" value="Genomic_DNA"/>
</dbReference>
<evidence type="ECO:0000256" key="1">
    <source>
        <dbReference type="SAM" id="SignalP"/>
    </source>
</evidence>
<reference evidence="2 3" key="1">
    <citation type="submission" date="2018-08" db="EMBL/GenBank/DDBJ databases">
        <title>Freshwater and sediment microbial communities from various areas in North America, analyzing microbe dynamics in response to fracking.</title>
        <authorList>
            <person name="Lamendella R."/>
        </authorList>
    </citation>
    <scope>NUCLEOTIDE SEQUENCE [LARGE SCALE GENOMIC DNA]</scope>
    <source>
        <strain evidence="2 3">DB-1</strain>
    </source>
</reference>
<evidence type="ECO:0000313" key="2">
    <source>
        <dbReference type="EMBL" id="REF34365.1"/>
    </source>
</evidence>